<feature type="modified residue" description="N6-biotinyllysine" evidence="12">
    <location>
        <position position="1137"/>
    </location>
</feature>
<dbReference type="InterPro" id="IPR011053">
    <property type="entry name" value="Single_hybrid_motif"/>
</dbReference>
<dbReference type="CDD" id="cd07937">
    <property type="entry name" value="DRE_TIM_PC_TC_5S"/>
    <property type="match status" value="1"/>
</dbReference>
<keyword evidence="3 8" id="KW-0436">Ligase</keyword>
<dbReference type="SUPFAM" id="SSF51569">
    <property type="entry name" value="Aldolase"/>
    <property type="match status" value="1"/>
</dbReference>
<dbReference type="Gene3D" id="3.10.600.10">
    <property type="entry name" value="pyruvate carboxylase f1077a mutant domain"/>
    <property type="match status" value="1"/>
</dbReference>
<evidence type="ECO:0000313" key="17">
    <source>
        <dbReference type="EMBL" id="OAO15621.1"/>
    </source>
</evidence>
<dbReference type="OrthoDB" id="196847at2759"/>
<protein>
    <recommendedName>
        <fullName evidence="2 8">Pyruvate carboxylase</fullName>
        <ecNumber evidence="2 8">6.4.1.1</ecNumber>
    </recommendedName>
</protein>
<feature type="binding site" evidence="11">
    <location>
        <position position="559"/>
    </location>
    <ligand>
        <name>Mn(2+)</name>
        <dbReference type="ChEBI" id="CHEBI:29035"/>
    </ligand>
</feature>
<evidence type="ECO:0000256" key="7">
    <source>
        <dbReference type="ARBA" id="ARBA00023267"/>
    </source>
</evidence>
<dbReference type="SUPFAM" id="SSF51230">
    <property type="entry name" value="Single hybrid motif"/>
    <property type="match status" value="1"/>
</dbReference>
<dbReference type="PROSITE" id="PS50991">
    <property type="entry name" value="PYR_CT"/>
    <property type="match status" value="1"/>
</dbReference>
<evidence type="ECO:0000256" key="2">
    <source>
        <dbReference type="ARBA" id="ARBA00013057"/>
    </source>
</evidence>
<evidence type="ECO:0000256" key="9">
    <source>
        <dbReference type="PIRSR" id="PIRSR001594-1"/>
    </source>
</evidence>
<keyword evidence="17" id="KW-0670">Pyruvate</keyword>
<feature type="binding site" evidence="10">
    <location>
        <position position="223"/>
    </location>
    <ligand>
        <name>ATP</name>
        <dbReference type="ChEBI" id="CHEBI:30616"/>
    </ligand>
</feature>
<dbReference type="FunFam" id="3.40.50.20:FF:000010">
    <property type="entry name" value="Propionyl-CoA carboxylase subunit alpha"/>
    <property type="match status" value="1"/>
</dbReference>
<feature type="binding site" evidence="11">
    <location>
        <position position="760"/>
    </location>
    <ligand>
        <name>Mn(2+)</name>
        <dbReference type="ChEBI" id="CHEBI:29035"/>
    </ligand>
</feature>
<dbReference type="Gene3D" id="2.40.50.100">
    <property type="match status" value="1"/>
</dbReference>
<feature type="binding site" evidence="11">
    <location>
        <position position="758"/>
    </location>
    <ligand>
        <name>Mn(2+)</name>
        <dbReference type="ChEBI" id="CHEBI:29035"/>
    </ligand>
</feature>
<dbReference type="PROSITE" id="PS00866">
    <property type="entry name" value="CPSASE_1"/>
    <property type="match status" value="1"/>
</dbReference>
<dbReference type="Pfam" id="PF00682">
    <property type="entry name" value="HMGL-like"/>
    <property type="match status" value="1"/>
</dbReference>
<feature type="domain" description="Biotin carboxylation" evidence="15">
    <location>
        <begin position="23"/>
        <end position="472"/>
    </location>
</feature>
<evidence type="ECO:0000256" key="8">
    <source>
        <dbReference type="PIRNR" id="PIRNR001594"/>
    </source>
</evidence>
<dbReference type="STRING" id="478820.A0A196SH33"/>
<dbReference type="NCBIfam" id="NF009554">
    <property type="entry name" value="PRK12999.1"/>
    <property type="match status" value="1"/>
</dbReference>
<dbReference type="SUPFAM" id="SSF89000">
    <property type="entry name" value="post-HMGL domain-like"/>
    <property type="match status" value="1"/>
</dbReference>
<dbReference type="InterPro" id="IPR005930">
    <property type="entry name" value="Pyruv_COase"/>
</dbReference>
<dbReference type="InterPro" id="IPR000089">
    <property type="entry name" value="Biotin_lipoyl"/>
</dbReference>
<feature type="binding site" evidence="10">
    <location>
        <position position="139"/>
    </location>
    <ligand>
        <name>ATP</name>
        <dbReference type="ChEBI" id="CHEBI:30616"/>
    </ligand>
</feature>
<dbReference type="GO" id="GO:0005524">
    <property type="term" value="F:ATP binding"/>
    <property type="evidence" value="ECO:0007669"/>
    <property type="project" value="UniProtKB-UniRule"/>
</dbReference>
<accession>A0A196SH33</accession>
<feature type="binding site" evidence="10">
    <location>
        <position position="893"/>
    </location>
    <ligand>
        <name>substrate</name>
    </ligand>
</feature>
<evidence type="ECO:0000259" key="14">
    <source>
        <dbReference type="PROSITE" id="PS50975"/>
    </source>
</evidence>
<comment type="caution">
    <text evidence="17">The sequence shown here is derived from an EMBL/GenBank/DDBJ whole genome shotgun (WGS) entry which is preliminary data.</text>
</comment>
<dbReference type="CDD" id="cd06850">
    <property type="entry name" value="biotinyl_domain"/>
    <property type="match status" value="1"/>
</dbReference>
<dbReference type="PROSITE" id="PS50968">
    <property type="entry name" value="BIOTINYL_LIPOYL"/>
    <property type="match status" value="1"/>
</dbReference>
<evidence type="ECO:0000259" key="16">
    <source>
        <dbReference type="PROSITE" id="PS50991"/>
    </source>
</evidence>
<dbReference type="InterPro" id="IPR011054">
    <property type="entry name" value="Rudment_hybrid_motif"/>
</dbReference>
<dbReference type="GO" id="GO:0046872">
    <property type="term" value="F:metal ion binding"/>
    <property type="evidence" value="ECO:0007669"/>
    <property type="project" value="UniProtKB-KW"/>
</dbReference>
<dbReference type="Pfam" id="PF02785">
    <property type="entry name" value="Biotin_carb_C"/>
    <property type="match status" value="1"/>
</dbReference>
<evidence type="ECO:0000259" key="13">
    <source>
        <dbReference type="PROSITE" id="PS50968"/>
    </source>
</evidence>
<dbReference type="FunFam" id="2.40.50.100:FF:000003">
    <property type="entry name" value="Acetyl-CoA carboxylase biotin carboxyl carrier protein"/>
    <property type="match status" value="1"/>
</dbReference>
<evidence type="ECO:0000256" key="1">
    <source>
        <dbReference type="ARBA" id="ARBA00001953"/>
    </source>
</evidence>
<dbReference type="Proteomes" id="UP000078348">
    <property type="component" value="Unassembled WGS sequence"/>
</dbReference>
<dbReference type="PIRSF" id="PIRSF001594">
    <property type="entry name" value="Pyruv_carbox"/>
    <property type="match status" value="1"/>
</dbReference>
<dbReference type="InterPro" id="IPR003379">
    <property type="entry name" value="Carboxylase_cons_dom"/>
</dbReference>
<dbReference type="SUPFAM" id="SSF52440">
    <property type="entry name" value="PreATP-grasp domain"/>
    <property type="match status" value="1"/>
</dbReference>
<dbReference type="InterPro" id="IPR011764">
    <property type="entry name" value="Biotin_carboxylation_dom"/>
</dbReference>
<dbReference type="InterPro" id="IPR005479">
    <property type="entry name" value="CPAse_ATP-bd"/>
</dbReference>
<evidence type="ECO:0000313" key="18">
    <source>
        <dbReference type="Proteomes" id="UP000078348"/>
    </source>
</evidence>
<sequence>MFRPGTTSRLVSSLSKRWMSVTPFTKVMAANRGEIAIRIIRAAQEMGSKAVAIYSYEDRHNLHRSKADESYMLSSAKSPVAAYLDIPTIVSIAKEHGVQAIHPGYGFLSENPDFAKAVEEAGITFIGPTVDNLRMMSDKTSARKVAIEHGIPVVPGSPGPVKTIEEAKEFCNRVNYPVIIKAAFGGGGKGMRVVRNEKELVENFTLASNEAKAAFGNGTIFLERYVEEPRHIEVQVMGDGKGNVVHLFERDCSVQRRHQKVIENAPAVNLDPALRERILGAACKLCRLINYRSAGTVEFLVDNQGNFYFMEVNPRVQVEHTVTEEVTGWNIVETQIRLAEGATFEELGLKQENIQTRGYAIQARITTENPAKQFQPDTGVITCFSDATGRGMRLDGAGYQGYEVTPHYDSLLVKLTARDMTWEDTMNKLNRALNEFKVEGVQTNIPFLLNVLHNPIYRAGKATTFFLQENPKTMQPSNKTIPETRILNYLANLAVNGHPSELGVNGSLPAKTDPVVPVVKVTEPLHGLRDILKKDGPKAFAAAVRAHKGLLLTDTTWRDAHQSLLATRMRTKDILAVAPATAALLPQLYSLECWGGATFDVSMRFLHECPWDRLQRMRELVPNVPFQMLLRGANAVGYSAYADNVNYKFCEMAVKNGMDVFRVFDSLNYLENMRLGIDCVGAAGGVIEASVCYTGNCASPKETKYTVDYYLDFVRKLTDLGIHVLNIKDMAGLLTPQSATLLVSAIRREFPDLPIHIHTHDTAGTGVISMVAAAKAGADAVDVAIDSMSGITSQPSMGAVVSSLIGTPEDTQISLKAVSQINDYWNDVRGVYAPFECGQKAGSSDVYYHEMPGGQYTNLMYQSQQLGLNGQWPLVKQAYHDANELCGNIVKVTPSSKVVGDMANFMVQNKLSKIDVLQKADTLNFPTSVVNFFQGYLGIPEPWGFPEEIRKKVTKGKTLPNGKTILKGRPGAELPPFDFEDNKKMLAKKYGENRIRDEDVMSYALYPRVFEDWKEYEEKNGDVSKIPTRYFLQAMKYDEEIAVDMQEGHKLFIQYKGMSEVNKNGQREVTFQVNGWTHTVLIDDAKANLTIVKREKIVKGNKQQIGSPMNGAVVEVKAEQGKEVKAGEPICVLSAAKMETIVSAPFSGILKRVVVKKGEKLQTDDLLVEIDPKWCQSCLRF</sequence>
<feature type="binding site" evidence="10">
    <location>
        <position position="258"/>
    </location>
    <ligand>
        <name>ATP</name>
        <dbReference type="ChEBI" id="CHEBI:30616"/>
    </ligand>
</feature>
<feature type="domain" description="Lipoyl-binding" evidence="13">
    <location>
        <begin position="1102"/>
        <end position="1171"/>
    </location>
</feature>
<dbReference type="NCBIfam" id="TIGR01235">
    <property type="entry name" value="pyruv_carbox"/>
    <property type="match status" value="1"/>
</dbReference>
<keyword evidence="7 8" id="KW-0092">Biotin</keyword>
<dbReference type="AlphaFoldDB" id="A0A196SH33"/>
<dbReference type="PANTHER" id="PTHR43778">
    <property type="entry name" value="PYRUVATE CARBOXYLASE"/>
    <property type="match status" value="1"/>
</dbReference>
<feature type="modified residue" description="N6-carboxylysine" evidence="12">
    <location>
        <position position="728"/>
    </location>
</feature>
<dbReference type="FunFam" id="3.30.470.20:FF:000012">
    <property type="entry name" value="Pyruvate carboxylase"/>
    <property type="match status" value="1"/>
</dbReference>
<evidence type="ECO:0000256" key="10">
    <source>
        <dbReference type="PIRSR" id="PIRSR001594-2"/>
    </source>
</evidence>
<dbReference type="PANTHER" id="PTHR43778:SF2">
    <property type="entry name" value="PYRUVATE CARBOXYLASE, MITOCHONDRIAL"/>
    <property type="match status" value="1"/>
</dbReference>
<dbReference type="NCBIfam" id="NF006761">
    <property type="entry name" value="PRK09282.1"/>
    <property type="match status" value="1"/>
</dbReference>
<dbReference type="GO" id="GO:0004736">
    <property type="term" value="F:pyruvate carboxylase activity"/>
    <property type="evidence" value="ECO:0007669"/>
    <property type="project" value="UniProtKB-EC"/>
</dbReference>
<dbReference type="InterPro" id="IPR005481">
    <property type="entry name" value="BC-like_N"/>
</dbReference>
<feature type="binding site" evidence="10">
    <location>
        <position position="631"/>
    </location>
    <ligand>
        <name>substrate</name>
    </ligand>
</feature>
<dbReference type="InterPro" id="IPR016185">
    <property type="entry name" value="PreATP-grasp_dom_sf"/>
</dbReference>
<organism evidence="17 18">
    <name type="scientific">Blastocystis sp. subtype 1 (strain ATCC 50177 / NandII)</name>
    <dbReference type="NCBI Taxonomy" id="478820"/>
    <lineage>
        <taxon>Eukaryota</taxon>
        <taxon>Sar</taxon>
        <taxon>Stramenopiles</taxon>
        <taxon>Bigyra</taxon>
        <taxon>Opalozoa</taxon>
        <taxon>Opalinata</taxon>
        <taxon>Blastocystidae</taxon>
        <taxon>Blastocystis</taxon>
    </lineage>
</organism>
<feature type="domain" description="ATP-grasp" evidence="14">
    <location>
        <begin position="143"/>
        <end position="340"/>
    </location>
</feature>
<evidence type="ECO:0000256" key="4">
    <source>
        <dbReference type="ARBA" id="ARBA00022723"/>
    </source>
</evidence>
<keyword evidence="6 8" id="KW-0067">ATP-binding</keyword>
<dbReference type="FunFam" id="3.20.20.70:FF:000033">
    <property type="entry name" value="Pyruvate carboxylase"/>
    <property type="match status" value="1"/>
</dbReference>
<keyword evidence="4 11" id="KW-0479">Metal-binding</keyword>
<dbReference type="InterPro" id="IPR005482">
    <property type="entry name" value="Biotin_COase_C"/>
</dbReference>
<keyword evidence="18" id="KW-1185">Reference proteome</keyword>
<comment type="function">
    <text evidence="8">Catalyzes a 2-step reaction, involving the ATP-dependent carboxylation of the covalently attached biotin in the first step and the transfer of the carboxyl group to pyruvate in the second.</text>
</comment>
<dbReference type="SUPFAM" id="SSF56059">
    <property type="entry name" value="Glutathione synthetase ATP-binding domain-like"/>
    <property type="match status" value="1"/>
</dbReference>
<dbReference type="Pfam" id="PF02786">
    <property type="entry name" value="CPSase_L_D2"/>
    <property type="match status" value="1"/>
</dbReference>
<evidence type="ECO:0000256" key="11">
    <source>
        <dbReference type="PIRSR" id="PIRSR001594-3"/>
    </source>
</evidence>
<dbReference type="SUPFAM" id="SSF51246">
    <property type="entry name" value="Rudiment single hybrid motif"/>
    <property type="match status" value="1"/>
</dbReference>
<dbReference type="InterPro" id="IPR011761">
    <property type="entry name" value="ATP-grasp"/>
</dbReference>
<feature type="active site" evidence="9">
    <location>
        <position position="315"/>
    </location>
</feature>
<comment type="catalytic activity">
    <reaction evidence="8">
        <text>hydrogencarbonate + pyruvate + ATP = oxaloacetate + ADP + phosphate + H(+)</text>
        <dbReference type="Rhea" id="RHEA:20844"/>
        <dbReference type="ChEBI" id="CHEBI:15361"/>
        <dbReference type="ChEBI" id="CHEBI:15378"/>
        <dbReference type="ChEBI" id="CHEBI:16452"/>
        <dbReference type="ChEBI" id="CHEBI:17544"/>
        <dbReference type="ChEBI" id="CHEBI:30616"/>
        <dbReference type="ChEBI" id="CHEBI:43474"/>
        <dbReference type="ChEBI" id="CHEBI:456216"/>
        <dbReference type="EC" id="6.4.1.1"/>
    </reaction>
</comment>
<dbReference type="InterPro" id="IPR013785">
    <property type="entry name" value="Aldolase_TIM"/>
</dbReference>
<dbReference type="PROSITE" id="PS00867">
    <property type="entry name" value="CPSASE_2"/>
    <property type="match status" value="1"/>
</dbReference>
<evidence type="ECO:0000256" key="6">
    <source>
        <dbReference type="ARBA" id="ARBA00022840"/>
    </source>
</evidence>
<dbReference type="SMART" id="SM00878">
    <property type="entry name" value="Biotin_carb_C"/>
    <property type="match status" value="1"/>
</dbReference>
<evidence type="ECO:0000256" key="3">
    <source>
        <dbReference type="ARBA" id="ARBA00022598"/>
    </source>
</evidence>
<dbReference type="Gene3D" id="3.20.20.70">
    <property type="entry name" value="Aldolase class I"/>
    <property type="match status" value="1"/>
</dbReference>
<dbReference type="PROSITE" id="PS50975">
    <property type="entry name" value="ATP_GRASP"/>
    <property type="match status" value="1"/>
</dbReference>
<dbReference type="InterPro" id="IPR000891">
    <property type="entry name" value="PYR_CT"/>
</dbReference>
<feature type="binding site" description="via carbamate group" evidence="11">
    <location>
        <position position="728"/>
    </location>
    <ligand>
        <name>Mn(2+)</name>
        <dbReference type="ChEBI" id="CHEBI:29035"/>
    </ligand>
</feature>
<dbReference type="PROSITE" id="PS50979">
    <property type="entry name" value="BC"/>
    <property type="match status" value="1"/>
</dbReference>
<reference evidence="17 18" key="1">
    <citation type="submission" date="2016-05" db="EMBL/GenBank/DDBJ databases">
        <title>Nuclear genome of Blastocystis sp. subtype 1 NandII.</title>
        <authorList>
            <person name="Gentekaki E."/>
            <person name="Curtis B."/>
            <person name="Stairs C."/>
            <person name="Eme L."/>
            <person name="Herman E."/>
            <person name="Klimes V."/>
            <person name="Arias M.C."/>
            <person name="Elias M."/>
            <person name="Hilliou F."/>
            <person name="Klute M."/>
            <person name="Malik S.-B."/>
            <person name="Pightling A."/>
            <person name="Rachubinski R."/>
            <person name="Salas D."/>
            <person name="Schlacht A."/>
            <person name="Suga H."/>
            <person name="Archibald J."/>
            <person name="Ball S.G."/>
            <person name="Clark G."/>
            <person name="Dacks J."/>
            <person name="Van Der Giezen M."/>
            <person name="Tsaousis A."/>
            <person name="Roger A."/>
        </authorList>
    </citation>
    <scope>NUCLEOTIDE SEQUENCE [LARGE SCALE GENOMIC DNA]</scope>
    <source>
        <strain evidence="18">ATCC 50177 / NandII</strain>
    </source>
</reference>
<dbReference type="GO" id="GO:0006094">
    <property type="term" value="P:gluconeogenesis"/>
    <property type="evidence" value="ECO:0007669"/>
    <property type="project" value="InterPro"/>
</dbReference>
<evidence type="ECO:0000256" key="12">
    <source>
        <dbReference type="PIRSR" id="PIRSR001594-4"/>
    </source>
</evidence>
<dbReference type="FunFam" id="3.30.1490.20:FF:000018">
    <property type="entry name" value="Biotin carboxylase"/>
    <property type="match status" value="1"/>
</dbReference>
<dbReference type="EC" id="6.4.1.1" evidence="2 8"/>
<dbReference type="InterPro" id="IPR055268">
    <property type="entry name" value="PCB-like"/>
</dbReference>
<name>A0A196SH33_BLAHN</name>
<keyword evidence="5 8" id="KW-0547">Nucleotide-binding</keyword>
<dbReference type="Pfam" id="PF02436">
    <property type="entry name" value="PYC_OADA"/>
    <property type="match status" value="1"/>
</dbReference>
<dbReference type="Pfam" id="PF00289">
    <property type="entry name" value="Biotin_carb_N"/>
    <property type="match status" value="1"/>
</dbReference>
<evidence type="ECO:0000256" key="5">
    <source>
        <dbReference type="ARBA" id="ARBA00022741"/>
    </source>
</evidence>
<dbReference type="EMBL" id="LXWW01000129">
    <property type="protein sequence ID" value="OAO15621.1"/>
    <property type="molecule type" value="Genomic_DNA"/>
</dbReference>
<proteinExistence type="predicted"/>
<gene>
    <name evidence="17" type="ORF">AV274_2695</name>
</gene>
<dbReference type="Gene3D" id="3.30.470.20">
    <property type="entry name" value="ATP-grasp fold, B domain"/>
    <property type="match status" value="1"/>
</dbReference>
<comment type="cofactor">
    <cofactor evidence="1 8">
        <name>biotin</name>
        <dbReference type="ChEBI" id="CHEBI:57586"/>
    </cofactor>
</comment>
<dbReference type="Pfam" id="PF00364">
    <property type="entry name" value="Biotin_lipoyl"/>
    <property type="match status" value="1"/>
</dbReference>
<dbReference type="GO" id="GO:0005737">
    <property type="term" value="C:cytoplasm"/>
    <property type="evidence" value="ECO:0007669"/>
    <property type="project" value="TreeGrafter"/>
</dbReference>
<feature type="domain" description="Pyruvate carboxyltransferase" evidence="16">
    <location>
        <begin position="550"/>
        <end position="819"/>
    </location>
</feature>
<evidence type="ECO:0000259" key="15">
    <source>
        <dbReference type="PROSITE" id="PS50979"/>
    </source>
</evidence>